<accession>A0A517R3U2</accession>
<evidence type="ECO:0000256" key="1">
    <source>
        <dbReference type="SAM" id="MobiDB-lite"/>
    </source>
</evidence>
<feature type="region of interest" description="Disordered" evidence="1">
    <location>
        <begin position="235"/>
        <end position="254"/>
    </location>
</feature>
<gene>
    <name evidence="2" type="ORF">Pan189_29530</name>
</gene>
<feature type="compositionally biased region" description="Basic and acidic residues" evidence="1">
    <location>
        <begin position="66"/>
        <end position="83"/>
    </location>
</feature>
<name>A0A517R3U2_9PLAN</name>
<dbReference type="Proteomes" id="UP000317318">
    <property type="component" value="Chromosome"/>
</dbReference>
<evidence type="ECO:0000313" key="2">
    <source>
        <dbReference type="EMBL" id="QDT38558.1"/>
    </source>
</evidence>
<protein>
    <submittedName>
        <fullName evidence="2">Uncharacterized protein</fullName>
    </submittedName>
</protein>
<organism evidence="2 3">
    <name type="scientific">Stratiformator vulcanicus</name>
    <dbReference type="NCBI Taxonomy" id="2527980"/>
    <lineage>
        <taxon>Bacteria</taxon>
        <taxon>Pseudomonadati</taxon>
        <taxon>Planctomycetota</taxon>
        <taxon>Planctomycetia</taxon>
        <taxon>Planctomycetales</taxon>
        <taxon>Planctomycetaceae</taxon>
        <taxon>Stratiformator</taxon>
    </lineage>
</organism>
<sequence length="469" mass="51052">MADALMHTVFSGIEKQFAGLAKAKASSRPLAAMMSAIVIAFVSGCDSTEPATNPGTKPPVISPEVVTRESNQDQRNIKSSEDWKSISELSAEQTAERLMLFVEAEASTEQQHPTLSDALSDTLALIPLQFQHDLGTVWDDYQTLTPPVRKSIRSAAASLSDLIAEQQTFLTTTDRIEFGTGPYRGDRESFFRNIRTIAELIATVDPASPSDRDRAAIRLFASPFGPADDFEIVGSRPSNDEGVRAQGGSEPETSRQRVVLILQRRTSGPNDTDETLVPMIRIGNRWVPEQIAGRWEGLVSSLRQQITRLNDENETEIGSTVTWLAQFRDETESLTSAKTQMEFDAELDRIRLAMFAQLADASGTGDEPTTANEPVKVTDEESVRIEIVGNIPKPIAASLLKAAADATDRPNSAVVDAVTTADPGLTIFAGPITDVPTFANRLKSVRGLSIDSVDERTRVVRGNFSTDDT</sequence>
<dbReference type="KEGG" id="svp:Pan189_29530"/>
<evidence type="ECO:0000313" key="3">
    <source>
        <dbReference type="Proteomes" id="UP000317318"/>
    </source>
</evidence>
<reference evidence="2 3" key="1">
    <citation type="submission" date="2019-02" db="EMBL/GenBank/DDBJ databases">
        <title>Deep-cultivation of Planctomycetes and their phenomic and genomic characterization uncovers novel biology.</title>
        <authorList>
            <person name="Wiegand S."/>
            <person name="Jogler M."/>
            <person name="Boedeker C."/>
            <person name="Pinto D."/>
            <person name="Vollmers J."/>
            <person name="Rivas-Marin E."/>
            <person name="Kohn T."/>
            <person name="Peeters S.H."/>
            <person name="Heuer A."/>
            <person name="Rast P."/>
            <person name="Oberbeckmann S."/>
            <person name="Bunk B."/>
            <person name="Jeske O."/>
            <person name="Meyerdierks A."/>
            <person name="Storesund J.E."/>
            <person name="Kallscheuer N."/>
            <person name="Luecker S."/>
            <person name="Lage O.M."/>
            <person name="Pohl T."/>
            <person name="Merkel B.J."/>
            <person name="Hornburger P."/>
            <person name="Mueller R.-W."/>
            <person name="Bruemmer F."/>
            <person name="Labrenz M."/>
            <person name="Spormann A.M."/>
            <person name="Op den Camp H."/>
            <person name="Overmann J."/>
            <person name="Amann R."/>
            <person name="Jetten M.S.M."/>
            <person name="Mascher T."/>
            <person name="Medema M.H."/>
            <person name="Devos D.P."/>
            <person name="Kaster A.-K."/>
            <person name="Ovreas L."/>
            <person name="Rohde M."/>
            <person name="Galperin M.Y."/>
            <person name="Jogler C."/>
        </authorList>
    </citation>
    <scope>NUCLEOTIDE SEQUENCE [LARGE SCALE GENOMIC DNA]</scope>
    <source>
        <strain evidence="2 3">Pan189</strain>
    </source>
</reference>
<proteinExistence type="predicted"/>
<keyword evidence="3" id="KW-1185">Reference proteome</keyword>
<feature type="region of interest" description="Disordered" evidence="1">
    <location>
        <begin position="48"/>
        <end position="83"/>
    </location>
</feature>
<dbReference type="AlphaFoldDB" id="A0A517R3U2"/>
<dbReference type="EMBL" id="CP036268">
    <property type="protein sequence ID" value="QDT38558.1"/>
    <property type="molecule type" value="Genomic_DNA"/>
</dbReference>